<keyword evidence="2" id="KW-0547">Nucleotide-binding</keyword>
<dbReference type="RefSeq" id="WP_099215609.1">
    <property type="nucleotide sequence ID" value="NZ_JAUYVU010000006.1"/>
</dbReference>
<dbReference type="PANTHER" id="PTHR23073">
    <property type="entry name" value="26S PROTEASOME REGULATORY SUBUNIT"/>
    <property type="match status" value="1"/>
</dbReference>
<protein>
    <submittedName>
        <fullName evidence="6">AAA family ATPase</fullName>
    </submittedName>
    <submittedName>
        <fullName evidence="5">ATP-binding protein</fullName>
    </submittedName>
</protein>
<evidence type="ECO:0000256" key="3">
    <source>
        <dbReference type="ARBA" id="ARBA00022840"/>
    </source>
</evidence>
<sequence length="446" mass="50943">MYIEVDQINKIGVFKVLQDFITNRIDSEFNGYKQPNFELNYNGVPSPVIAFMNDKNLVTEDVILLLLAFVPHMFPNFLNNIISEFLPQGGEFPEFGGVKGKNHRGIIPTGETALYILGGNDFASRERGLQFILSESKLFRDKVLRIEKQLEDEPLMSGKLILAEEYVHLFLTGKELKPQMSQDFPASLITTDLEWEDLVLQEKTLNDVKEIENWLAYKEILLNDWGMGTKIKPGYRVLFCGIPGTGKTLTASLLGKYTGKDVYRVDLSMVVSKFIGETEKNLSKLFDKSINQDWILFFDEADSIFGKRTSVRDAHDKYANQEVSYLLQRIESHPGLIILASNFKNNIDAAFTRRFNNIIEFEAPGYTERLTLWENNLPENVELEATISVEELAKKFSLTGSNIVNIIQYACLQTIANKKETIQKQYLLEGVKREYTKEGKTINIKL</sequence>
<comment type="caution">
    <text evidence="6">The sequence shown here is derived from an EMBL/GenBank/DDBJ whole genome shotgun (WGS) entry which is preliminary data.</text>
</comment>
<reference evidence="6 7" key="1">
    <citation type="journal article" date="2016" name="Nat. Commun.">
        <title>Microbial interactions lead to rapid micro-scale successions on model marine particles.</title>
        <authorList>
            <person name="Datta M.S."/>
            <person name="Sliwerska E."/>
            <person name="Gore J."/>
            <person name="Polz M.F."/>
            <person name="Cordero O.X."/>
        </authorList>
    </citation>
    <scope>NUCLEOTIDE SEQUENCE [LARGE SCALE GENOMIC DNA]</scope>
    <source>
        <strain evidence="6 7">4G03</strain>
    </source>
</reference>
<evidence type="ECO:0000256" key="2">
    <source>
        <dbReference type="ARBA" id="ARBA00022741"/>
    </source>
</evidence>
<evidence type="ECO:0000313" key="8">
    <source>
        <dbReference type="Proteomes" id="UP001242342"/>
    </source>
</evidence>
<name>A0A2G1BTR7_9FLAO</name>
<evidence type="ECO:0000313" key="6">
    <source>
        <dbReference type="EMBL" id="PHN97398.1"/>
    </source>
</evidence>
<feature type="domain" description="AAA+ ATPase" evidence="4">
    <location>
        <begin position="233"/>
        <end position="365"/>
    </location>
</feature>
<dbReference type="Gene3D" id="3.40.50.300">
    <property type="entry name" value="P-loop containing nucleotide triphosphate hydrolases"/>
    <property type="match status" value="1"/>
</dbReference>
<dbReference type="AlphaFoldDB" id="A0A2G1BTR7"/>
<dbReference type="Pfam" id="PF00004">
    <property type="entry name" value="AAA"/>
    <property type="match status" value="1"/>
</dbReference>
<comment type="similarity">
    <text evidence="1">Belongs to the AAA ATPase family.</text>
</comment>
<evidence type="ECO:0000259" key="4">
    <source>
        <dbReference type="SMART" id="SM00382"/>
    </source>
</evidence>
<proteinExistence type="inferred from homology"/>
<reference evidence="6" key="2">
    <citation type="submission" date="2017-10" db="EMBL/GenBank/DDBJ databases">
        <authorList>
            <person name="Enke T.N."/>
            <person name="Cordero O.X."/>
        </authorList>
    </citation>
    <scope>NUCLEOTIDE SEQUENCE</scope>
    <source>
        <strain evidence="6">4G03</strain>
    </source>
</reference>
<accession>A0A2G1BTR7</accession>
<dbReference type="EMBL" id="PDUU01000008">
    <property type="protein sequence ID" value="PHN97398.1"/>
    <property type="molecule type" value="Genomic_DNA"/>
</dbReference>
<keyword evidence="8" id="KW-1185">Reference proteome</keyword>
<dbReference type="InterPro" id="IPR003959">
    <property type="entry name" value="ATPase_AAA_core"/>
</dbReference>
<dbReference type="GO" id="GO:0005524">
    <property type="term" value="F:ATP binding"/>
    <property type="evidence" value="ECO:0007669"/>
    <property type="project" value="UniProtKB-KW"/>
</dbReference>
<dbReference type="EMBL" id="JAUYVU010000006">
    <property type="protein sequence ID" value="MDP2541591.1"/>
    <property type="molecule type" value="Genomic_DNA"/>
</dbReference>
<organism evidence="6 7">
    <name type="scientific">Tenacibaculum discolor</name>
    <dbReference type="NCBI Taxonomy" id="361581"/>
    <lineage>
        <taxon>Bacteria</taxon>
        <taxon>Pseudomonadati</taxon>
        <taxon>Bacteroidota</taxon>
        <taxon>Flavobacteriia</taxon>
        <taxon>Flavobacteriales</taxon>
        <taxon>Flavobacteriaceae</taxon>
        <taxon>Tenacibaculum</taxon>
    </lineage>
</organism>
<dbReference type="Proteomes" id="UP000222163">
    <property type="component" value="Unassembled WGS sequence"/>
</dbReference>
<dbReference type="GO" id="GO:0016887">
    <property type="term" value="F:ATP hydrolysis activity"/>
    <property type="evidence" value="ECO:0007669"/>
    <property type="project" value="InterPro"/>
</dbReference>
<dbReference type="Proteomes" id="UP001242342">
    <property type="component" value="Unassembled WGS sequence"/>
</dbReference>
<evidence type="ECO:0000256" key="1">
    <source>
        <dbReference type="ARBA" id="ARBA00006914"/>
    </source>
</evidence>
<dbReference type="InterPro" id="IPR050221">
    <property type="entry name" value="26S_Proteasome_ATPase"/>
</dbReference>
<evidence type="ECO:0000313" key="5">
    <source>
        <dbReference type="EMBL" id="MDP2541591.1"/>
    </source>
</evidence>
<keyword evidence="3 5" id="KW-0067">ATP-binding</keyword>
<dbReference type="SMART" id="SM00382">
    <property type="entry name" value="AAA"/>
    <property type="match status" value="1"/>
</dbReference>
<gene>
    <name evidence="6" type="ORF">CSC81_09985</name>
    <name evidence="5" type="ORF">Q8W23_08915</name>
</gene>
<dbReference type="InterPro" id="IPR027417">
    <property type="entry name" value="P-loop_NTPase"/>
</dbReference>
<dbReference type="SUPFAM" id="SSF52540">
    <property type="entry name" value="P-loop containing nucleoside triphosphate hydrolases"/>
    <property type="match status" value="1"/>
</dbReference>
<dbReference type="InterPro" id="IPR003593">
    <property type="entry name" value="AAA+_ATPase"/>
</dbReference>
<evidence type="ECO:0000313" key="7">
    <source>
        <dbReference type="Proteomes" id="UP000222163"/>
    </source>
</evidence>
<reference evidence="5 8" key="3">
    <citation type="submission" date="2023-07" db="EMBL/GenBank/DDBJ databases">
        <title>Genome content predicts the carbon catabolic preferences of heterotrophic bacteria.</title>
        <authorList>
            <person name="Gralka M."/>
        </authorList>
    </citation>
    <scope>NUCLEOTIDE SEQUENCE [LARGE SCALE GENOMIC DNA]</scope>
    <source>
        <strain evidence="5 8">4G03</strain>
    </source>
</reference>
<dbReference type="CDD" id="cd19481">
    <property type="entry name" value="RecA-like_protease"/>
    <property type="match status" value="1"/>
</dbReference>